<dbReference type="AlphaFoldDB" id="A0A101I3L7"/>
<reference evidence="2" key="1">
    <citation type="journal article" date="2015" name="MBio">
        <title>Genome-Resolved Metagenomic Analysis Reveals Roles for Candidate Phyla and Other Microbial Community Members in Biogeochemical Transformations in Oil Reservoirs.</title>
        <authorList>
            <person name="Hu P."/>
            <person name="Tom L."/>
            <person name="Singh A."/>
            <person name="Thomas B.C."/>
            <person name="Baker B.J."/>
            <person name="Piceno Y.M."/>
            <person name="Andersen G.L."/>
            <person name="Banfield J.F."/>
        </authorList>
    </citation>
    <scope>NUCLEOTIDE SEQUENCE [LARGE SCALE GENOMIC DNA]</scope>
</reference>
<organism evidence="1 2">
    <name type="scientific">Mesotoga infera</name>
    <dbReference type="NCBI Taxonomy" id="1236046"/>
    <lineage>
        <taxon>Bacteria</taxon>
        <taxon>Thermotogati</taxon>
        <taxon>Thermotogota</taxon>
        <taxon>Thermotogae</taxon>
        <taxon>Kosmotogales</taxon>
        <taxon>Kosmotogaceae</taxon>
        <taxon>Mesotoga</taxon>
    </lineage>
</organism>
<comment type="caution">
    <text evidence="1">The sequence shown here is derived from an EMBL/GenBank/DDBJ whole genome shotgun (WGS) entry which is preliminary data.</text>
</comment>
<sequence>MRKSDLDLERLHAASWKWLNSEEAELSGGEKSRQPQALYFFADEKSNSFCRRYNREVNFRRDVEDIGLCDKCGMRFRTYRAAQICVFAPAEQYFTIDTRDEGKEIKEFPDKDFSERGVNDFESKSWQ</sequence>
<proteinExistence type="predicted"/>
<evidence type="ECO:0000313" key="2">
    <source>
        <dbReference type="Proteomes" id="UP000055014"/>
    </source>
</evidence>
<gene>
    <name evidence="1" type="ORF">XE02_1281</name>
</gene>
<dbReference type="EMBL" id="LGGW01000140">
    <property type="protein sequence ID" value="KUK88322.1"/>
    <property type="molecule type" value="Genomic_DNA"/>
</dbReference>
<accession>A0A101I3L7</accession>
<name>A0A101I3L7_9BACT</name>
<dbReference type="Proteomes" id="UP000055014">
    <property type="component" value="Unassembled WGS sequence"/>
</dbReference>
<evidence type="ECO:0000313" key="1">
    <source>
        <dbReference type="EMBL" id="KUK88322.1"/>
    </source>
</evidence>
<dbReference type="PATRIC" id="fig|1236046.5.peg.1168"/>
<protein>
    <submittedName>
        <fullName evidence="1">Uncharacterized protein</fullName>
    </submittedName>
</protein>